<name>A0A5J4KPU2_9CHLR</name>
<reference evidence="1 2" key="1">
    <citation type="submission" date="2019-10" db="EMBL/GenBank/DDBJ databases">
        <title>Dictyobacter vulcani sp. nov., within the class Ktedonobacteria, isolated from soil of volcanic Mt. Zao.</title>
        <authorList>
            <person name="Zheng Y."/>
            <person name="Wang C.M."/>
            <person name="Sakai Y."/>
            <person name="Abe K."/>
            <person name="Yokota A."/>
            <person name="Yabe S."/>
        </authorList>
    </citation>
    <scope>NUCLEOTIDE SEQUENCE [LARGE SCALE GENOMIC DNA]</scope>
    <source>
        <strain evidence="1 2">W12</strain>
    </source>
</reference>
<keyword evidence="2" id="KW-1185">Reference proteome</keyword>
<accession>A0A5J4KPU2</accession>
<gene>
    <name evidence="1" type="ORF">KDW_58800</name>
</gene>
<comment type="caution">
    <text evidence="1">The sequence shown here is derived from an EMBL/GenBank/DDBJ whole genome shotgun (WGS) entry which is preliminary data.</text>
</comment>
<evidence type="ECO:0000313" key="1">
    <source>
        <dbReference type="EMBL" id="GER91718.1"/>
    </source>
</evidence>
<sequence>MRQYCKAYQLKELRAYPDWTEQQPEGDSALTDETVCYIWDDFTVVLSPIQDKSPLFDQVTPAWQAFCQSELHFEIPADLRATSQEEVDASPTSH</sequence>
<dbReference type="Proteomes" id="UP000326912">
    <property type="component" value="Unassembled WGS sequence"/>
</dbReference>
<organism evidence="1 2">
    <name type="scientific">Dictyobacter vulcani</name>
    <dbReference type="NCBI Taxonomy" id="2607529"/>
    <lineage>
        <taxon>Bacteria</taxon>
        <taxon>Bacillati</taxon>
        <taxon>Chloroflexota</taxon>
        <taxon>Ktedonobacteria</taxon>
        <taxon>Ktedonobacterales</taxon>
        <taxon>Dictyobacteraceae</taxon>
        <taxon>Dictyobacter</taxon>
    </lineage>
</organism>
<dbReference type="AlphaFoldDB" id="A0A5J4KPU2"/>
<proteinExistence type="predicted"/>
<protein>
    <submittedName>
        <fullName evidence="1">Uncharacterized protein</fullName>
    </submittedName>
</protein>
<dbReference type="EMBL" id="BKZW01000004">
    <property type="protein sequence ID" value="GER91718.1"/>
    <property type="molecule type" value="Genomic_DNA"/>
</dbReference>
<evidence type="ECO:0000313" key="2">
    <source>
        <dbReference type="Proteomes" id="UP000326912"/>
    </source>
</evidence>
<dbReference type="RefSeq" id="WP_151759332.1">
    <property type="nucleotide sequence ID" value="NZ_BKZW01000004.1"/>
</dbReference>